<name>A0A7S5FXC8_9CAUD</name>
<evidence type="ECO:0000313" key="2">
    <source>
        <dbReference type="Proteomes" id="UP000594402"/>
    </source>
</evidence>
<gene>
    <name evidence="1" type="ORF">DSS3VP1_00024</name>
</gene>
<evidence type="ECO:0000313" key="1">
    <source>
        <dbReference type="EMBL" id="QGH74593.1"/>
    </source>
</evidence>
<protein>
    <submittedName>
        <fullName evidence="1">Uncharacterized protein</fullName>
    </submittedName>
</protein>
<organism evidence="1 2">
    <name type="scientific">Bacteriophage DSS3_VP1</name>
    <dbReference type="NCBI Taxonomy" id="2664196"/>
    <lineage>
        <taxon>Viruses</taxon>
        <taxon>Duplodnaviria</taxon>
        <taxon>Heunggongvirae</taxon>
        <taxon>Uroviricota</taxon>
        <taxon>Caudoviricetes</taxon>
        <taxon>Naomviridae</taxon>
        <taxon>Noahvirus</taxon>
        <taxon>Noahvirus arc</taxon>
    </lineage>
</organism>
<dbReference type="Proteomes" id="UP000594402">
    <property type="component" value="Segment"/>
</dbReference>
<sequence>MTENKKPRTKTYKREFAVSTFLGCLGWGMFSGDATFLETTFMPTLFNAGVALGLHEYSENMANR</sequence>
<accession>A0A7S5FXC8</accession>
<keyword evidence="2" id="KW-1185">Reference proteome</keyword>
<reference evidence="1 2" key="1">
    <citation type="submission" date="2019-10" db="EMBL/GenBank/DDBJ databases">
        <title>Isolation and characterisation of a new family of globally distributed lytic roseophage, the Naomivirus.</title>
        <authorList>
            <person name="Rihtman B."/>
            <person name="Puxty R.J."/>
            <person name="Hapeshi A."/>
            <person name="Zhan Y."/>
            <person name="Michinevski S."/>
            <person name="Waterfield N.R."/>
            <person name="Chen F."/>
            <person name="Millard A.D."/>
            <person name="Scanlan D.J."/>
            <person name="Chen Y."/>
        </authorList>
    </citation>
    <scope>NUCLEOTIDE SEQUENCE [LARGE SCALE GENOMIC DNA]</scope>
</reference>
<dbReference type="EMBL" id="MN602266">
    <property type="protein sequence ID" value="QGH74593.1"/>
    <property type="molecule type" value="Genomic_DNA"/>
</dbReference>
<proteinExistence type="predicted"/>